<feature type="compositionally biased region" description="Basic and acidic residues" evidence="3">
    <location>
        <begin position="1"/>
        <end position="13"/>
    </location>
</feature>
<dbReference type="InterPro" id="IPR013586">
    <property type="entry name" value="PSMD3_C"/>
</dbReference>
<dbReference type="Pfam" id="PF01399">
    <property type="entry name" value="PCI"/>
    <property type="match status" value="1"/>
</dbReference>
<dbReference type="SMART" id="SM00088">
    <property type="entry name" value="PINT"/>
    <property type="match status" value="1"/>
</dbReference>
<evidence type="ECO:0000256" key="1">
    <source>
        <dbReference type="ARBA" id="ARBA00007912"/>
    </source>
</evidence>
<feature type="compositionally biased region" description="Basic and acidic residues" evidence="3">
    <location>
        <begin position="21"/>
        <end position="35"/>
    </location>
</feature>
<keyword evidence="2" id="KW-0647">Proteasome</keyword>
<dbReference type="PROSITE" id="PS50250">
    <property type="entry name" value="PCI"/>
    <property type="match status" value="1"/>
</dbReference>
<evidence type="ECO:0000313" key="6">
    <source>
        <dbReference type="RefSeq" id="XP_014666109.1"/>
    </source>
</evidence>
<feature type="compositionally biased region" description="Basic and acidic residues" evidence="3">
    <location>
        <begin position="468"/>
        <end position="492"/>
    </location>
</feature>
<comment type="similarity">
    <text evidence="1">Belongs to the proteasome subunit S3 family.</text>
</comment>
<dbReference type="RefSeq" id="XP_014666109.1">
    <property type="nucleotide sequence ID" value="XM_014810623.1"/>
</dbReference>
<evidence type="ECO:0000313" key="5">
    <source>
        <dbReference type="Proteomes" id="UP000695022"/>
    </source>
</evidence>
<dbReference type="PANTHER" id="PTHR10758">
    <property type="entry name" value="26S PROTEASOME NON-ATPASE REGULATORY SUBUNIT 3/COP9 SIGNALOSOME COMPLEX SUBUNIT 3"/>
    <property type="match status" value="1"/>
</dbReference>
<protein>
    <submittedName>
        <fullName evidence="6">26S proteasome non-ATPase regulatory subunit 3-like</fullName>
    </submittedName>
</protein>
<dbReference type="InterPro" id="IPR057985">
    <property type="entry name" value="TPR_PSMD3_N"/>
</dbReference>
<dbReference type="SUPFAM" id="SSF46785">
    <property type="entry name" value="Winged helix' DNA-binding domain"/>
    <property type="match status" value="1"/>
</dbReference>
<evidence type="ECO:0000256" key="2">
    <source>
        <dbReference type="ARBA" id="ARBA00022942"/>
    </source>
</evidence>
<dbReference type="Pfam" id="PF25573">
    <property type="entry name" value="TPR_PSMD3_N"/>
    <property type="match status" value="1"/>
</dbReference>
<dbReference type="Pfam" id="PF08375">
    <property type="entry name" value="Rpn3_C"/>
    <property type="match status" value="1"/>
</dbReference>
<evidence type="ECO:0000256" key="3">
    <source>
        <dbReference type="SAM" id="MobiDB-lite"/>
    </source>
</evidence>
<accession>A0ABM1E1N8</accession>
<dbReference type="InterPro" id="IPR050756">
    <property type="entry name" value="CSN3"/>
</dbReference>
<proteinExistence type="inferred from homology"/>
<dbReference type="Gene3D" id="1.25.40.570">
    <property type="match status" value="1"/>
</dbReference>
<dbReference type="InterPro" id="IPR011990">
    <property type="entry name" value="TPR-like_helical_dom_sf"/>
</dbReference>
<dbReference type="Gene3D" id="1.25.40.10">
    <property type="entry name" value="Tetratricopeptide repeat domain"/>
    <property type="match status" value="1"/>
</dbReference>
<dbReference type="GeneID" id="106808066"/>
<dbReference type="PANTHER" id="PTHR10758:SF2">
    <property type="entry name" value="26S PROTEASOME NON-ATPASE REGULATORY SUBUNIT 3"/>
    <property type="match status" value="1"/>
</dbReference>
<feature type="region of interest" description="Disordered" evidence="3">
    <location>
        <begin position="464"/>
        <end position="500"/>
    </location>
</feature>
<gene>
    <name evidence="6" type="primary">LOC106808066</name>
</gene>
<evidence type="ECO:0000259" key="4">
    <source>
        <dbReference type="PROSITE" id="PS50250"/>
    </source>
</evidence>
<sequence length="500" mass="57432">MAKDTKADVEMKDASSPPTVTEKEGSETETKRDPDLLTVEDIKEHAKVIEKGVNTKEPRFVLRVIRALLPTRRRLNHNVLRRVIIGFFPPTSEMKDMLLAFIEEPMEADGPVAPLRPKSIRSQPLLPEVEVYIHLLVLVYLIDGKKYELAVKCSTSLTEKVVSYNRRTLDSLAAKCFFYYSRAHELTGQLSTIRSFLHARLRTSTLRHDDEGVSCLLNLLLRNYLHYKLYDQADKLVSKSTFPENANNNEWARYLYYLGRIKATQLEYSEAHKNLLQAVRKAPTTNAAAGFKQTVHKLAITVELLLGDIPDRAVFRETMLRKTLQPYFQLTQAVRAGDLSRFNEVLCNFSAQFQADDTYTLIVRLRHNVIKTGVRMINVSYSRISLADIAQKLQVDSPQDAEYIVAKAIRDGVIEATINHMKGYMQSKDNIDIYCTREPQAAFHQRISFCLDIHNHSVKAMRYPPKSYNKDLESAEERRQREQEDLEMAKELAEEDDEAF</sequence>
<dbReference type="InterPro" id="IPR036390">
    <property type="entry name" value="WH_DNA-bd_sf"/>
</dbReference>
<name>A0ABM1E1N8_PRICU</name>
<dbReference type="SMART" id="SM00753">
    <property type="entry name" value="PAM"/>
    <property type="match status" value="1"/>
</dbReference>
<reference evidence="6" key="1">
    <citation type="submission" date="2025-08" db="UniProtKB">
        <authorList>
            <consortium name="RefSeq"/>
        </authorList>
    </citation>
    <scope>IDENTIFICATION</scope>
</reference>
<feature type="domain" description="PCI" evidence="4">
    <location>
        <begin position="252"/>
        <end position="432"/>
    </location>
</feature>
<keyword evidence="5" id="KW-1185">Reference proteome</keyword>
<dbReference type="InterPro" id="IPR000717">
    <property type="entry name" value="PCI_dom"/>
</dbReference>
<organism evidence="5 6">
    <name type="scientific">Priapulus caudatus</name>
    <name type="common">Priapulid worm</name>
    <dbReference type="NCBI Taxonomy" id="37621"/>
    <lineage>
        <taxon>Eukaryota</taxon>
        <taxon>Metazoa</taxon>
        <taxon>Ecdysozoa</taxon>
        <taxon>Scalidophora</taxon>
        <taxon>Priapulida</taxon>
        <taxon>Priapulimorpha</taxon>
        <taxon>Priapulimorphida</taxon>
        <taxon>Priapulidae</taxon>
        <taxon>Priapulus</taxon>
    </lineage>
</organism>
<dbReference type="Proteomes" id="UP000695022">
    <property type="component" value="Unplaced"/>
</dbReference>
<feature type="region of interest" description="Disordered" evidence="3">
    <location>
        <begin position="1"/>
        <end position="35"/>
    </location>
</feature>